<feature type="domain" description="EamA" evidence="7">
    <location>
        <begin position="16"/>
        <end position="143"/>
    </location>
</feature>
<dbReference type="InterPro" id="IPR037185">
    <property type="entry name" value="EmrE-like"/>
</dbReference>
<feature type="transmembrane region" description="Helical" evidence="6">
    <location>
        <begin position="12"/>
        <end position="35"/>
    </location>
</feature>
<reference evidence="8" key="1">
    <citation type="submission" date="2016-10" db="EMBL/GenBank/DDBJ databases">
        <title>Sequence of Gallionella enrichment culture.</title>
        <authorList>
            <person name="Poehlein A."/>
            <person name="Muehling M."/>
            <person name="Daniel R."/>
        </authorList>
    </citation>
    <scope>NUCLEOTIDE SEQUENCE</scope>
</reference>
<evidence type="ECO:0000256" key="1">
    <source>
        <dbReference type="ARBA" id="ARBA00004651"/>
    </source>
</evidence>
<evidence type="ECO:0000256" key="5">
    <source>
        <dbReference type="ARBA" id="ARBA00023136"/>
    </source>
</evidence>
<dbReference type="PANTHER" id="PTHR42920:SF5">
    <property type="entry name" value="EAMA DOMAIN-CONTAINING PROTEIN"/>
    <property type="match status" value="1"/>
</dbReference>
<evidence type="ECO:0000259" key="7">
    <source>
        <dbReference type="Pfam" id="PF00892"/>
    </source>
</evidence>
<dbReference type="InterPro" id="IPR051258">
    <property type="entry name" value="Diverse_Substrate_Transporter"/>
</dbReference>
<dbReference type="GO" id="GO:0005886">
    <property type="term" value="C:plasma membrane"/>
    <property type="evidence" value="ECO:0007669"/>
    <property type="project" value="UniProtKB-SubCell"/>
</dbReference>
<evidence type="ECO:0000256" key="6">
    <source>
        <dbReference type="SAM" id="Phobius"/>
    </source>
</evidence>
<keyword evidence="3 6" id="KW-0812">Transmembrane</keyword>
<name>A0A1J5SR17_9ZZZZ</name>
<keyword evidence="4 6" id="KW-1133">Transmembrane helix</keyword>
<feature type="transmembrane region" description="Helical" evidence="6">
    <location>
        <begin position="127"/>
        <end position="146"/>
    </location>
</feature>
<dbReference type="PANTHER" id="PTHR42920">
    <property type="entry name" value="OS03G0707200 PROTEIN-RELATED"/>
    <property type="match status" value="1"/>
</dbReference>
<dbReference type="InterPro" id="IPR000620">
    <property type="entry name" value="EamA_dom"/>
</dbReference>
<gene>
    <name evidence="8" type="ORF">GALL_114100</name>
</gene>
<dbReference type="Pfam" id="PF00892">
    <property type="entry name" value="EamA"/>
    <property type="match status" value="1"/>
</dbReference>
<evidence type="ECO:0000256" key="4">
    <source>
        <dbReference type="ARBA" id="ARBA00022989"/>
    </source>
</evidence>
<evidence type="ECO:0000256" key="3">
    <source>
        <dbReference type="ARBA" id="ARBA00022692"/>
    </source>
</evidence>
<comment type="subcellular location">
    <subcellularLocation>
        <location evidence="1">Cell membrane</location>
        <topology evidence="1">Multi-pass membrane protein</topology>
    </subcellularLocation>
</comment>
<proteinExistence type="predicted"/>
<protein>
    <submittedName>
        <fullName evidence="8">EamA-like transporter family protein</fullName>
    </submittedName>
</protein>
<feature type="transmembrane region" description="Helical" evidence="6">
    <location>
        <begin position="103"/>
        <end position="121"/>
    </location>
</feature>
<evidence type="ECO:0000256" key="2">
    <source>
        <dbReference type="ARBA" id="ARBA00022475"/>
    </source>
</evidence>
<feature type="transmembrane region" description="Helical" evidence="6">
    <location>
        <begin position="70"/>
        <end position="91"/>
    </location>
</feature>
<comment type="caution">
    <text evidence="8">The sequence shown here is derived from an EMBL/GenBank/DDBJ whole genome shotgun (WGS) entry which is preliminary data.</text>
</comment>
<dbReference type="AlphaFoldDB" id="A0A1J5SR17"/>
<evidence type="ECO:0000313" key="8">
    <source>
        <dbReference type="EMBL" id="OIR06493.1"/>
    </source>
</evidence>
<feature type="transmembrane region" description="Helical" evidence="6">
    <location>
        <begin position="47"/>
        <end position="64"/>
    </location>
</feature>
<dbReference type="EMBL" id="MLJW01000043">
    <property type="protein sequence ID" value="OIR06493.1"/>
    <property type="molecule type" value="Genomic_DNA"/>
</dbReference>
<accession>A0A1J5SR17</accession>
<keyword evidence="2" id="KW-1003">Cell membrane</keyword>
<dbReference type="SUPFAM" id="SSF103481">
    <property type="entry name" value="Multidrug resistance efflux transporter EmrE"/>
    <property type="match status" value="1"/>
</dbReference>
<keyword evidence="5 6" id="KW-0472">Membrane</keyword>
<organism evidence="8">
    <name type="scientific">mine drainage metagenome</name>
    <dbReference type="NCBI Taxonomy" id="410659"/>
    <lineage>
        <taxon>unclassified sequences</taxon>
        <taxon>metagenomes</taxon>
        <taxon>ecological metagenomes</taxon>
    </lineage>
</organism>
<sequence length="163" mass="17302">MTLFFADGGLQWTNTLGILVALASGVAFAAMTMLLRRQKDGSPVESIILGNGLTFLIGIPWMLSSPLPSPVGLGALGLLGVVQLGCSYWLYSRAIRHVTALEAVLIPVIEPLLNPVWVFLVRGERPSPWALVGGVLVLGAVTLRGVHSLRLRVSGDPIRTVGP</sequence>